<dbReference type="SUPFAM" id="SSF82171">
    <property type="entry name" value="DPP6 N-terminal domain-like"/>
    <property type="match status" value="1"/>
</dbReference>
<sequence length="399" mass="42619">MNDTESRLRDYLDTKAATVPSNAQGPGLLAESTSRRPVWPILATAASVAAVLAITATVLTHVGPDKADPAGKPAPLTDAAPTVPYTLTTGINFKGTVHDGSRSVRLPKELRPVVARVAGGWLTEYYVQEAPSVDPHVGILKTDGTFKRLGPKRALGPRLSPDGRQVAMSTYPAGPTARILIYDISSGAEVHSIRPPSNMAGPVGWNPDGIWLDSGDPFSKDRLYLWKPGEAAARPIQVPSGFDGIETTPNSNIVVLTKRPERTAPTPGQSFATTKAEPPQEHCIQAGVLKGNAIEVQRESCSQGVRGPFPVLSPDGGKVLNVTDKLTIDVATGKTTKLDVPDQIENYPTPVFEDATKVLVVSKTEDGKGPQRLYRCEATTGECKLLQTEKNDQITLAER</sequence>
<keyword evidence="2" id="KW-0472">Membrane</keyword>
<keyword evidence="2" id="KW-1133">Transmembrane helix</keyword>
<evidence type="ECO:0000313" key="4">
    <source>
        <dbReference type="Proteomes" id="UP000295124"/>
    </source>
</evidence>
<feature type="region of interest" description="Disordered" evidence="1">
    <location>
        <begin position="1"/>
        <end position="30"/>
    </location>
</feature>
<protein>
    <recommendedName>
        <fullName evidence="5">WD40 repeat domain-containing protein</fullName>
    </recommendedName>
</protein>
<keyword evidence="2" id="KW-0812">Transmembrane</keyword>
<dbReference type="AlphaFoldDB" id="A0A4R4YV62"/>
<evidence type="ECO:0008006" key="5">
    <source>
        <dbReference type="Google" id="ProtNLM"/>
    </source>
</evidence>
<comment type="caution">
    <text evidence="3">The sequence shown here is derived from an EMBL/GenBank/DDBJ whole genome shotgun (WGS) entry which is preliminary data.</text>
</comment>
<evidence type="ECO:0000256" key="2">
    <source>
        <dbReference type="SAM" id="Phobius"/>
    </source>
</evidence>
<dbReference type="EMBL" id="SMKX01000143">
    <property type="protein sequence ID" value="TDD48209.1"/>
    <property type="molecule type" value="Genomic_DNA"/>
</dbReference>
<keyword evidence="4" id="KW-1185">Reference proteome</keyword>
<evidence type="ECO:0000313" key="3">
    <source>
        <dbReference type="EMBL" id="TDD48209.1"/>
    </source>
</evidence>
<reference evidence="3 4" key="1">
    <citation type="submission" date="2019-03" db="EMBL/GenBank/DDBJ databases">
        <title>Draft genome sequences of novel Actinobacteria.</title>
        <authorList>
            <person name="Sahin N."/>
            <person name="Ay H."/>
            <person name="Saygin H."/>
        </authorList>
    </citation>
    <scope>NUCLEOTIDE SEQUENCE [LARGE SCALE GENOMIC DNA]</scope>
    <source>
        <strain evidence="3 4">JCM 13523</strain>
    </source>
</reference>
<feature type="compositionally biased region" description="Basic and acidic residues" evidence="1">
    <location>
        <begin position="1"/>
        <end position="13"/>
    </location>
</feature>
<evidence type="ECO:0000256" key="1">
    <source>
        <dbReference type="SAM" id="MobiDB-lite"/>
    </source>
</evidence>
<feature type="transmembrane region" description="Helical" evidence="2">
    <location>
        <begin position="38"/>
        <end position="59"/>
    </location>
</feature>
<dbReference type="Gene3D" id="2.120.10.30">
    <property type="entry name" value="TolB, C-terminal domain"/>
    <property type="match status" value="1"/>
</dbReference>
<gene>
    <name evidence="3" type="ORF">E1263_33635</name>
</gene>
<dbReference type="InterPro" id="IPR011042">
    <property type="entry name" value="6-blade_b-propeller_TolB-like"/>
</dbReference>
<dbReference type="Proteomes" id="UP000295124">
    <property type="component" value="Unassembled WGS sequence"/>
</dbReference>
<organism evidence="3 4">
    <name type="scientific">Kribbella antibiotica</name>
    <dbReference type="NCBI Taxonomy" id="190195"/>
    <lineage>
        <taxon>Bacteria</taxon>
        <taxon>Bacillati</taxon>
        <taxon>Actinomycetota</taxon>
        <taxon>Actinomycetes</taxon>
        <taxon>Propionibacteriales</taxon>
        <taxon>Kribbellaceae</taxon>
        <taxon>Kribbella</taxon>
    </lineage>
</organism>
<dbReference type="OrthoDB" id="3825276at2"/>
<dbReference type="RefSeq" id="WP_132174826.1">
    <property type="nucleotide sequence ID" value="NZ_SMKX01000143.1"/>
</dbReference>
<accession>A0A4R4YV62</accession>
<name>A0A4R4YV62_9ACTN</name>
<proteinExistence type="predicted"/>